<keyword evidence="4" id="KW-1185">Reference proteome</keyword>
<evidence type="ECO:0000313" key="4">
    <source>
        <dbReference type="Proteomes" id="UP000014760"/>
    </source>
</evidence>
<dbReference type="AlphaFoldDB" id="R7UUS4"/>
<dbReference type="Proteomes" id="UP000014760">
    <property type="component" value="Unassembled WGS sequence"/>
</dbReference>
<sequence length="107" mass="12154">MRLLLVLTLLGCLYLVHARRRFCDIAADCGDVHGRTVCWSHLCHRNIPCNKDDDCFFYGSANVPKFRCYIVPEVEWPAGYGTCVEETTGGVKYDPLPDEMENSINHT</sequence>
<evidence type="ECO:0000313" key="3">
    <source>
        <dbReference type="EnsemblMetazoa" id="CapteP189046"/>
    </source>
</evidence>
<reference evidence="3" key="3">
    <citation type="submission" date="2015-06" db="UniProtKB">
        <authorList>
            <consortium name="EnsemblMetazoa"/>
        </authorList>
    </citation>
    <scope>IDENTIFICATION</scope>
</reference>
<dbReference type="HOGENOM" id="CLU_2212413_0_0_1"/>
<keyword evidence="1" id="KW-0732">Signal</keyword>
<proteinExistence type="predicted"/>
<accession>R7UUS4</accession>
<dbReference type="EnsemblMetazoa" id="CapteT189046">
    <property type="protein sequence ID" value="CapteP189046"/>
    <property type="gene ID" value="CapteG189046"/>
</dbReference>
<organism evidence="2">
    <name type="scientific">Capitella teleta</name>
    <name type="common">Polychaete worm</name>
    <dbReference type="NCBI Taxonomy" id="283909"/>
    <lineage>
        <taxon>Eukaryota</taxon>
        <taxon>Metazoa</taxon>
        <taxon>Spiralia</taxon>
        <taxon>Lophotrochozoa</taxon>
        <taxon>Annelida</taxon>
        <taxon>Polychaeta</taxon>
        <taxon>Sedentaria</taxon>
        <taxon>Scolecida</taxon>
        <taxon>Capitellidae</taxon>
        <taxon>Capitella</taxon>
    </lineage>
</organism>
<evidence type="ECO:0000313" key="2">
    <source>
        <dbReference type="EMBL" id="ELU07677.1"/>
    </source>
</evidence>
<dbReference type="EMBL" id="KB299669">
    <property type="protein sequence ID" value="ELU07677.1"/>
    <property type="molecule type" value="Genomic_DNA"/>
</dbReference>
<evidence type="ECO:0000256" key="1">
    <source>
        <dbReference type="SAM" id="SignalP"/>
    </source>
</evidence>
<gene>
    <name evidence="2" type="ORF">CAPTEDRAFT_189046</name>
</gene>
<reference evidence="2 4" key="2">
    <citation type="journal article" date="2013" name="Nature">
        <title>Insights into bilaterian evolution from three spiralian genomes.</title>
        <authorList>
            <person name="Simakov O."/>
            <person name="Marletaz F."/>
            <person name="Cho S.J."/>
            <person name="Edsinger-Gonzales E."/>
            <person name="Havlak P."/>
            <person name="Hellsten U."/>
            <person name="Kuo D.H."/>
            <person name="Larsson T."/>
            <person name="Lv J."/>
            <person name="Arendt D."/>
            <person name="Savage R."/>
            <person name="Osoegawa K."/>
            <person name="de Jong P."/>
            <person name="Grimwood J."/>
            <person name="Chapman J.A."/>
            <person name="Shapiro H."/>
            <person name="Aerts A."/>
            <person name="Otillar R.P."/>
            <person name="Terry A.Y."/>
            <person name="Boore J.L."/>
            <person name="Grigoriev I.V."/>
            <person name="Lindberg D.R."/>
            <person name="Seaver E.C."/>
            <person name="Weisblat D.A."/>
            <person name="Putnam N.H."/>
            <person name="Rokhsar D.S."/>
        </authorList>
    </citation>
    <scope>NUCLEOTIDE SEQUENCE</scope>
    <source>
        <strain evidence="2 4">I ESC-2004</strain>
    </source>
</reference>
<reference evidence="4" key="1">
    <citation type="submission" date="2012-12" db="EMBL/GenBank/DDBJ databases">
        <authorList>
            <person name="Hellsten U."/>
            <person name="Grimwood J."/>
            <person name="Chapman J.A."/>
            <person name="Shapiro H."/>
            <person name="Aerts A."/>
            <person name="Otillar R.P."/>
            <person name="Terry A.Y."/>
            <person name="Boore J.L."/>
            <person name="Simakov O."/>
            <person name="Marletaz F."/>
            <person name="Cho S.-J."/>
            <person name="Edsinger-Gonzales E."/>
            <person name="Havlak P."/>
            <person name="Kuo D.-H."/>
            <person name="Larsson T."/>
            <person name="Lv J."/>
            <person name="Arendt D."/>
            <person name="Savage R."/>
            <person name="Osoegawa K."/>
            <person name="de Jong P."/>
            <person name="Lindberg D.R."/>
            <person name="Seaver E.C."/>
            <person name="Weisblat D.A."/>
            <person name="Putnam N.H."/>
            <person name="Grigoriev I.V."/>
            <person name="Rokhsar D.S."/>
        </authorList>
    </citation>
    <scope>NUCLEOTIDE SEQUENCE</scope>
    <source>
        <strain evidence="4">I ESC-2004</strain>
    </source>
</reference>
<dbReference type="EMBL" id="AMQN01006973">
    <property type="status" value="NOT_ANNOTATED_CDS"/>
    <property type="molecule type" value="Genomic_DNA"/>
</dbReference>
<name>R7UUS4_CAPTE</name>
<dbReference type="OrthoDB" id="6155156at2759"/>
<feature type="signal peptide" evidence="1">
    <location>
        <begin position="1"/>
        <end position="18"/>
    </location>
</feature>
<feature type="chain" id="PRO_5008788370" evidence="1">
    <location>
        <begin position="19"/>
        <end position="107"/>
    </location>
</feature>
<protein>
    <submittedName>
        <fullName evidence="2 3">Uncharacterized protein</fullName>
    </submittedName>
</protein>